<dbReference type="EMBL" id="BPLR01009763">
    <property type="protein sequence ID" value="GIY34421.1"/>
    <property type="molecule type" value="Genomic_DNA"/>
</dbReference>
<gene>
    <name evidence="1" type="ORF">CEXT_114901</name>
</gene>
<keyword evidence="2" id="KW-1185">Reference proteome</keyword>
<reference evidence="1 2" key="1">
    <citation type="submission" date="2021-06" db="EMBL/GenBank/DDBJ databases">
        <title>Caerostris extrusa draft genome.</title>
        <authorList>
            <person name="Kono N."/>
            <person name="Arakawa K."/>
        </authorList>
    </citation>
    <scope>NUCLEOTIDE SEQUENCE [LARGE SCALE GENOMIC DNA]</scope>
</reference>
<evidence type="ECO:0000313" key="1">
    <source>
        <dbReference type="EMBL" id="GIY34421.1"/>
    </source>
</evidence>
<dbReference type="AlphaFoldDB" id="A0AAV4SNI3"/>
<protein>
    <submittedName>
        <fullName evidence="1">Uncharacterized protein</fullName>
    </submittedName>
</protein>
<proteinExistence type="predicted"/>
<comment type="caution">
    <text evidence="1">The sequence shown here is derived from an EMBL/GenBank/DDBJ whole genome shotgun (WGS) entry which is preliminary data.</text>
</comment>
<evidence type="ECO:0000313" key="2">
    <source>
        <dbReference type="Proteomes" id="UP001054945"/>
    </source>
</evidence>
<accession>A0AAV4SNI3</accession>
<organism evidence="1 2">
    <name type="scientific">Caerostris extrusa</name>
    <name type="common">Bark spider</name>
    <name type="synonym">Caerostris bankana</name>
    <dbReference type="NCBI Taxonomy" id="172846"/>
    <lineage>
        <taxon>Eukaryota</taxon>
        <taxon>Metazoa</taxon>
        <taxon>Ecdysozoa</taxon>
        <taxon>Arthropoda</taxon>
        <taxon>Chelicerata</taxon>
        <taxon>Arachnida</taxon>
        <taxon>Araneae</taxon>
        <taxon>Araneomorphae</taxon>
        <taxon>Entelegynae</taxon>
        <taxon>Araneoidea</taxon>
        <taxon>Araneidae</taxon>
        <taxon>Caerostris</taxon>
    </lineage>
</organism>
<dbReference type="Proteomes" id="UP001054945">
    <property type="component" value="Unassembled WGS sequence"/>
</dbReference>
<name>A0AAV4SNI3_CAEEX</name>
<sequence length="78" mass="8874">MVTHIIYLQRFHLNSSVKHISKTACVDQEKEEIEVEVFSDESRSVSGEVITSNLVRPGKPGMATTFPIIFSNRLKRIQ</sequence>